<organism evidence="2 3">
    <name type="scientific">Stenotrophomonas acidaminiphila</name>
    <dbReference type="NCBI Taxonomy" id="128780"/>
    <lineage>
        <taxon>Bacteria</taxon>
        <taxon>Pseudomonadati</taxon>
        <taxon>Pseudomonadota</taxon>
        <taxon>Gammaproteobacteria</taxon>
        <taxon>Lysobacterales</taxon>
        <taxon>Lysobacteraceae</taxon>
        <taxon>Stenotrophomonas</taxon>
    </lineage>
</organism>
<protein>
    <recommendedName>
        <fullName evidence="4">Transmembrane protein</fullName>
    </recommendedName>
</protein>
<keyword evidence="1" id="KW-0472">Membrane</keyword>
<evidence type="ECO:0008006" key="4">
    <source>
        <dbReference type="Google" id="ProtNLM"/>
    </source>
</evidence>
<feature type="transmembrane region" description="Helical" evidence="1">
    <location>
        <begin position="108"/>
        <end position="125"/>
    </location>
</feature>
<evidence type="ECO:0000256" key="1">
    <source>
        <dbReference type="SAM" id="Phobius"/>
    </source>
</evidence>
<dbReference type="EMBL" id="CP012900">
    <property type="protein sequence ID" value="ALJ26865.1"/>
    <property type="molecule type" value="Genomic_DNA"/>
</dbReference>
<evidence type="ECO:0000313" key="2">
    <source>
        <dbReference type="EMBL" id="ALJ26865.1"/>
    </source>
</evidence>
<dbReference type="KEGG" id="sacz:AOT14_04130"/>
<accession>A0A0S1AVM9</accession>
<evidence type="ECO:0000313" key="3">
    <source>
        <dbReference type="Proteomes" id="UP000061010"/>
    </source>
</evidence>
<keyword evidence="1" id="KW-0812">Transmembrane</keyword>
<feature type="transmembrane region" description="Helical" evidence="1">
    <location>
        <begin position="68"/>
        <end position="87"/>
    </location>
</feature>
<name>A0A0S1AVM9_9GAMM</name>
<dbReference type="PATRIC" id="fig|128780.6.peg.421"/>
<dbReference type="Proteomes" id="UP000061010">
    <property type="component" value="Chromosome"/>
</dbReference>
<sequence>MNTFNPYAAPQSAVLPPALERSGGTENCWRDGSDLLARPQADLPRYCVKCGEPAVDYRKRSFYWHSPWLYLLILLQMIIYLVVALIVRRQGQHQVGLCAAHQGQRRRFILMAWLSPLPLMGGFMLETGTTMLLGSLAFLVMLFWGLIGMRILKPRRITRELAVYGGVSPRLLERLPRYPYRRD</sequence>
<proteinExistence type="predicted"/>
<dbReference type="RefSeq" id="WP_054662233.1">
    <property type="nucleotide sequence ID" value="NZ_JALCCJ010000013.1"/>
</dbReference>
<reference evidence="2 3" key="1">
    <citation type="journal article" date="2015" name="Genome Announc.">
        <title>Complete Genome Sequencing of Stenotrophomonas acidaminiphila ZAC14D2_NAIMI4_2, a Multidrug-Resistant Strain Isolated from Sediments of a Polluted River in Mexico, Uncovers New Antibiotic Resistance Genes and a Novel Class-II Lasso Peptide Biosynthesis Gene Cluster.</title>
        <authorList>
            <person name="Vinuesa P."/>
            <person name="Ochoa-Sanchez L.E."/>
        </authorList>
    </citation>
    <scope>NUCLEOTIDE SEQUENCE [LARGE SCALE GENOMIC DNA]</scope>
    <source>
        <strain evidence="2 3">ZAC14D2_NAIMI4_2</strain>
    </source>
</reference>
<keyword evidence="3" id="KW-1185">Reference proteome</keyword>
<dbReference type="OrthoDB" id="187787at2"/>
<gene>
    <name evidence="2" type="ORF">AOT14_04130</name>
</gene>
<dbReference type="AlphaFoldDB" id="A0A0S1AVM9"/>
<keyword evidence="1" id="KW-1133">Transmembrane helix</keyword>
<feature type="transmembrane region" description="Helical" evidence="1">
    <location>
        <begin position="131"/>
        <end position="152"/>
    </location>
</feature>